<proteinExistence type="predicted"/>
<dbReference type="GO" id="GO:0016787">
    <property type="term" value="F:hydrolase activity"/>
    <property type="evidence" value="ECO:0007669"/>
    <property type="project" value="InterPro"/>
</dbReference>
<reference evidence="2 3" key="1">
    <citation type="submission" date="2015-01" db="EMBL/GenBank/DDBJ databases">
        <title>Vibrio sp. C1 JCM 19231 whole genome shotgun sequence.</title>
        <authorList>
            <person name="Sawabe T."/>
            <person name="Meirelles P."/>
            <person name="Feng G."/>
            <person name="Sayaka M."/>
            <person name="Hattori M."/>
            <person name="Ohkuma M."/>
        </authorList>
    </citation>
    <scope>NUCLEOTIDE SEQUENCE [LARGE SCALE GENOMIC DNA]</scope>
    <source>
        <strain evidence="3">JCM 19231</strain>
    </source>
</reference>
<dbReference type="InterPro" id="IPR029052">
    <property type="entry name" value="Metallo-depent_PP-like"/>
</dbReference>
<name>A0A0B8NPW3_9VIBR</name>
<protein>
    <recommendedName>
        <fullName evidence="1">Calcineurin-like phosphoesterase domain-containing protein</fullName>
    </recommendedName>
</protein>
<dbReference type="EMBL" id="BBRZ01000033">
    <property type="protein sequence ID" value="GAM56620.1"/>
    <property type="molecule type" value="Genomic_DNA"/>
</dbReference>
<dbReference type="InterPro" id="IPR004843">
    <property type="entry name" value="Calcineurin-like_PHP"/>
</dbReference>
<evidence type="ECO:0000259" key="1">
    <source>
        <dbReference type="Pfam" id="PF00149"/>
    </source>
</evidence>
<evidence type="ECO:0000313" key="3">
    <source>
        <dbReference type="Proteomes" id="UP000031671"/>
    </source>
</evidence>
<reference evidence="2 3" key="2">
    <citation type="submission" date="2015-01" db="EMBL/GenBank/DDBJ databases">
        <authorList>
            <consortium name="NBRP consortium"/>
            <person name="Sawabe T."/>
            <person name="Meirelles P."/>
            <person name="Feng G."/>
            <person name="Sayaka M."/>
            <person name="Hattori M."/>
            <person name="Ohkuma M."/>
        </authorList>
    </citation>
    <scope>NUCLEOTIDE SEQUENCE [LARGE SCALE GENOMIC DNA]</scope>
    <source>
        <strain evidence="3">JCM 19231</strain>
    </source>
</reference>
<accession>A0A0B8NPW3</accession>
<feature type="domain" description="Calcineurin-like phosphoesterase" evidence="1">
    <location>
        <begin position="142"/>
        <end position="341"/>
    </location>
</feature>
<evidence type="ECO:0000313" key="2">
    <source>
        <dbReference type="EMBL" id="GAM56620.1"/>
    </source>
</evidence>
<dbReference type="AlphaFoldDB" id="A0A0B8NPW3"/>
<dbReference type="SUPFAM" id="SSF56300">
    <property type="entry name" value="Metallo-dependent phosphatases"/>
    <property type="match status" value="1"/>
</dbReference>
<comment type="caution">
    <text evidence="2">The sequence shown here is derived from an EMBL/GenBank/DDBJ whole genome shotgun (WGS) entry which is preliminary data.</text>
</comment>
<dbReference type="PANTHER" id="PTHR43143:SF1">
    <property type="entry name" value="SERINE_THREONINE-PROTEIN PHOSPHATASE CPPED1"/>
    <property type="match status" value="1"/>
</dbReference>
<organism evidence="2 3">
    <name type="scientific">Vibrio ishigakensis</name>
    <dbReference type="NCBI Taxonomy" id="1481914"/>
    <lineage>
        <taxon>Bacteria</taxon>
        <taxon>Pseudomonadati</taxon>
        <taxon>Pseudomonadota</taxon>
        <taxon>Gammaproteobacteria</taxon>
        <taxon>Vibrionales</taxon>
        <taxon>Vibrionaceae</taxon>
        <taxon>Vibrio</taxon>
    </lineage>
</organism>
<dbReference type="Proteomes" id="UP000031671">
    <property type="component" value="Unassembled WGS sequence"/>
</dbReference>
<dbReference type="Pfam" id="PF00149">
    <property type="entry name" value="Metallophos"/>
    <property type="match status" value="1"/>
</dbReference>
<dbReference type="PANTHER" id="PTHR43143">
    <property type="entry name" value="METALLOPHOSPHOESTERASE, CALCINEURIN SUPERFAMILY"/>
    <property type="match status" value="1"/>
</dbReference>
<dbReference type="InterPro" id="IPR051918">
    <property type="entry name" value="STPP_CPPED1"/>
</dbReference>
<sequence length="369" mass="42081">MIENRLDYGSYQNLMNMLPADVQVLNRVSSPKLKNVSQVGYAIGHFTQSAAWGDLHLKGLDNIVDSLSDTGTFDRNNVVTYSDAINLASAAVRYGASSADFVTSTGQYAYDLNNDHEEIVVGLMPDTQARGQAWLLQDGLMHRYANEGVELVLAVGDLTNTNTQEEYDHWLRVMNNYTNTNNMKVLPVRGNHENEWWLPDGGSNIYIQNVGHLIEDAEHLPGYENLTYAYKYKNILVISVDVYIHNNQYEFDSGKSAFVTAFPWMKEMVAKYHDEVDHIILMTHEPLFGRYYPGQRENIDKATNGAWDGDPNEIGIKQRERIQKFLADNNILYVSGHDHQYSRSAILIDETRKLTEDRIKNQESTNRVF</sequence>
<gene>
    <name evidence="2" type="ORF">JCM19231_5199</name>
</gene>
<keyword evidence="3" id="KW-1185">Reference proteome</keyword>
<dbReference type="Gene3D" id="3.60.21.10">
    <property type="match status" value="1"/>
</dbReference>